<organism evidence="3 4">
    <name type="scientific">Ridgeia piscesae</name>
    <name type="common">Tubeworm</name>
    <dbReference type="NCBI Taxonomy" id="27915"/>
    <lineage>
        <taxon>Eukaryota</taxon>
        <taxon>Metazoa</taxon>
        <taxon>Spiralia</taxon>
        <taxon>Lophotrochozoa</taxon>
        <taxon>Annelida</taxon>
        <taxon>Polychaeta</taxon>
        <taxon>Sedentaria</taxon>
        <taxon>Canalipalpata</taxon>
        <taxon>Sabellida</taxon>
        <taxon>Siboglinidae</taxon>
        <taxon>Ridgeia</taxon>
    </lineage>
</organism>
<evidence type="ECO:0000313" key="4">
    <source>
        <dbReference type="Proteomes" id="UP001209878"/>
    </source>
</evidence>
<dbReference type="SUPFAM" id="SSF53300">
    <property type="entry name" value="vWA-like"/>
    <property type="match status" value="1"/>
</dbReference>
<dbReference type="AlphaFoldDB" id="A0AAD9L0H2"/>
<dbReference type="PANTHER" id="PTHR10166:SF66">
    <property type="entry name" value="VWFA AND CACHE DOMAIN-CONTAINING PROTEIN CG16868"/>
    <property type="match status" value="1"/>
</dbReference>
<dbReference type="Pfam" id="PF00092">
    <property type="entry name" value="VWA"/>
    <property type="match status" value="1"/>
</dbReference>
<evidence type="ECO:0000256" key="1">
    <source>
        <dbReference type="SAM" id="SignalP"/>
    </source>
</evidence>
<accession>A0AAD9L0H2</accession>
<proteinExistence type="predicted"/>
<dbReference type="GO" id="GO:0005245">
    <property type="term" value="F:voltage-gated calcium channel activity"/>
    <property type="evidence" value="ECO:0007669"/>
    <property type="project" value="TreeGrafter"/>
</dbReference>
<gene>
    <name evidence="3" type="ORF">NP493_451g01029</name>
</gene>
<keyword evidence="1" id="KW-0732">Signal</keyword>
<dbReference type="EMBL" id="JAODUO010000449">
    <property type="protein sequence ID" value="KAK2180300.1"/>
    <property type="molecule type" value="Genomic_DNA"/>
</dbReference>
<dbReference type="GO" id="GO:0005891">
    <property type="term" value="C:voltage-gated calcium channel complex"/>
    <property type="evidence" value="ECO:0007669"/>
    <property type="project" value="TreeGrafter"/>
</dbReference>
<dbReference type="PANTHER" id="PTHR10166">
    <property type="entry name" value="VOLTAGE-DEPENDENT CALCIUM CHANNEL SUBUNIT ALPHA-2/DELTA-RELATED"/>
    <property type="match status" value="1"/>
</dbReference>
<sequence length="953" mass="107239">MTGSRLKLLTSGLVISCILHSISGFNQALDGRKFAEVVKTLANDGLGVDEYQRYVDLNVPRKKEDLNGRSLVDSMASSLSSKFTEWVKAVERLRDVLERGYDDTTGRRHLPECCSAPLLEKDVRFKQQVNKDELCAVGAGLRKAQVTYVNREEVLGTMRQNMDAAPSLKWQYFANEDGVLFNYPTLKYCSETYDPRFRPFYVEVASPLPKDLVIVVDTSGSMRTVHQGRTLMQITIDAASTVVDTLGPNDRVGVVAFSDTPQTPPGTASTSTCYSDRLAMATPTNKQYLIKTFLQNLKESGSTYYGPALEKAFRYFTNTDDSVTMNGQEREKLILFLTDGEPSDNKDTIMQTLREENAELGNKVTMFTFGFGERTSWETLEDMAEQTTADDAAGEVKPGHFIRVPDPSDLRSKMGSYYTYISRTGSQPSVTFSVPFRDYFGLGIITSGCLPVHHNAQLKGVVCIDRTVSDLLSDVTYFSKSELNYAFVLDGEARVLTHPLLPRPQTIHDQPLFIRLTSLERSPQTRDVMISMIRGETGNLTFSSEWVVSRGDTKFEGVHTRTLQSTFFWAPVGHTRFSVCVVLAEAEEAGFDVERYTDLPRSFIYHRLDLMPQPNQCSFFNSVVVKDKSSVKFAPIAFVDEYEYMDTKETRTTVDRYELYMLGKSNPPHPYFKEGVRESVASTERIDAILSTLPARYAIWRYIGTETGVFRIFPGIQMAKNYDHTQRPWYRRGINRKGMVTFSIPYKDAFGAGVILTLSQSIYQGSSSQYHESNDQASGVMALDITLPYLYEHVLNAYPACLEPNNRCFLVDDSGFIVVHRDFVEEAWSEINVVVHIGTKESHIARDLVKRNIMKKAACVNVQDFSTQYFWKISLLDGHNGQISSSSYTLSEVPGSNVFVVLAIGSISGVPRSCKWCDRSDSLPHCANTECNCPCYKPTDIYDYCEDTFSLQA</sequence>
<dbReference type="Gene3D" id="3.30.450.20">
    <property type="entry name" value="PAS domain"/>
    <property type="match status" value="3"/>
</dbReference>
<evidence type="ECO:0000259" key="2">
    <source>
        <dbReference type="PROSITE" id="PS50234"/>
    </source>
</evidence>
<evidence type="ECO:0000313" key="3">
    <source>
        <dbReference type="EMBL" id="KAK2180300.1"/>
    </source>
</evidence>
<dbReference type="Proteomes" id="UP001209878">
    <property type="component" value="Unassembled WGS sequence"/>
</dbReference>
<dbReference type="SUPFAM" id="SSF103190">
    <property type="entry name" value="Sensory domain-like"/>
    <property type="match status" value="1"/>
</dbReference>
<feature type="signal peptide" evidence="1">
    <location>
        <begin position="1"/>
        <end position="24"/>
    </location>
</feature>
<feature type="domain" description="VWFA" evidence="2">
    <location>
        <begin position="211"/>
        <end position="421"/>
    </location>
</feature>
<dbReference type="SMART" id="SM00327">
    <property type="entry name" value="VWA"/>
    <property type="match status" value="1"/>
</dbReference>
<dbReference type="Gene3D" id="3.40.50.410">
    <property type="entry name" value="von Willebrand factor, type A domain"/>
    <property type="match status" value="1"/>
</dbReference>
<reference evidence="3" key="1">
    <citation type="journal article" date="2023" name="Mol. Biol. Evol.">
        <title>Third-Generation Sequencing Reveals the Adaptive Role of the Epigenome in Three Deep-Sea Polychaetes.</title>
        <authorList>
            <person name="Perez M."/>
            <person name="Aroh O."/>
            <person name="Sun Y."/>
            <person name="Lan Y."/>
            <person name="Juniper S.K."/>
            <person name="Young C.R."/>
            <person name="Angers B."/>
            <person name="Qian P.Y."/>
        </authorList>
    </citation>
    <scope>NUCLEOTIDE SEQUENCE</scope>
    <source>
        <strain evidence="3">R07B-5</strain>
    </source>
</reference>
<dbReference type="InterPro" id="IPR029151">
    <property type="entry name" value="Sensor-like_sf"/>
</dbReference>
<keyword evidence="4" id="KW-1185">Reference proteome</keyword>
<name>A0AAD9L0H2_RIDPI</name>
<dbReference type="InterPro" id="IPR051173">
    <property type="entry name" value="Ca_channel_alpha-2/delta"/>
</dbReference>
<comment type="caution">
    <text evidence="3">The sequence shown here is derived from an EMBL/GenBank/DDBJ whole genome shotgun (WGS) entry which is preliminary data.</text>
</comment>
<dbReference type="PROSITE" id="PS50234">
    <property type="entry name" value="VWFA"/>
    <property type="match status" value="1"/>
</dbReference>
<feature type="chain" id="PRO_5042128420" description="VWFA domain-containing protein" evidence="1">
    <location>
        <begin position="25"/>
        <end position="953"/>
    </location>
</feature>
<protein>
    <recommendedName>
        <fullName evidence="2">VWFA domain-containing protein</fullName>
    </recommendedName>
</protein>
<dbReference type="InterPro" id="IPR002035">
    <property type="entry name" value="VWF_A"/>
</dbReference>
<dbReference type="InterPro" id="IPR036465">
    <property type="entry name" value="vWFA_dom_sf"/>
</dbReference>